<sequence>MILETSDVYLMCIFSISLQTDLPRQCKTVGRKMHICDMDADSPLH</sequence>
<dbReference type="AlphaFoldDB" id="A0A2P2LY08"/>
<reference evidence="1" key="1">
    <citation type="submission" date="2018-02" db="EMBL/GenBank/DDBJ databases">
        <title>Rhizophora mucronata_Transcriptome.</title>
        <authorList>
            <person name="Meera S.P."/>
            <person name="Sreeshan A."/>
            <person name="Augustine A."/>
        </authorList>
    </citation>
    <scope>NUCLEOTIDE SEQUENCE</scope>
    <source>
        <tissue evidence="1">Leaf</tissue>
    </source>
</reference>
<name>A0A2P2LY08_RHIMU</name>
<organism evidence="1">
    <name type="scientific">Rhizophora mucronata</name>
    <name type="common">Asiatic mangrove</name>
    <dbReference type="NCBI Taxonomy" id="61149"/>
    <lineage>
        <taxon>Eukaryota</taxon>
        <taxon>Viridiplantae</taxon>
        <taxon>Streptophyta</taxon>
        <taxon>Embryophyta</taxon>
        <taxon>Tracheophyta</taxon>
        <taxon>Spermatophyta</taxon>
        <taxon>Magnoliopsida</taxon>
        <taxon>eudicotyledons</taxon>
        <taxon>Gunneridae</taxon>
        <taxon>Pentapetalae</taxon>
        <taxon>rosids</taxon>
        <taxon>fabids</taxon>
        <taxon>Malpighiales</taxon>
        <taxon>Rhizophoraceae</taxon>
        <taxon>Rhizophora</taxon>
    </lineage>
</organism>
<dbReference type="EMBL" id="GGEC01042370">
    <property type="protein sequence ID" value="MBX22854.1"/>
    <property type="molecule type" value="Transcribed_RNA"/>
</dbReference>
<protein>
    <submittedName>
        <fullName evidence="1">Uncharacterized protein</fullName>
    </submittedName>
</protein>
<accession>A0A2P2LY08</accession>
<proteinExistence type="predicted"/>
<evidence type="ECO:0000313" key="1">
    <source>
        <dbReference type="EMBL" id="MBX22854.1"/>
    </source>
</evidence>